<name>A0A9P4H247_9PLEO</name>
<reference evidence="2" key="1">
    <citation type="journal article" date="2020" name="Stud. Mycol.">
        <title>101 Dothideomycetes genomes: a test case for predicting lifestyles and emergence of pathogens.</title>
        <authorList>
            <person name="Haridas S."/>
            <person name="Albert R."/>
            <person name="Binder M."/>
            <person name="Bloem J."/>
            <person name="Labutti K."/>
            <person name="Salamov A."/>
            <person name="Andreopoulos B."/>
            <person name="Baker S."/>
            <person name="Barry K."/>
            <person name="Bills G."/>
            <person name="Bluhm B."/>
            <person name="Cannon C."/>
            <person name="Castanera R."/>
            <person name="Culley D."/>
            <person name="Daum C."/>
            <person name="Ezra D."/>
            <person name="Gonzalez J."/>
            <person name="Henrissat B."/>
            <person name="Kuo A."/>
            <person name="Liang C."/>
            <person name="Lipzen A."/>
            <person name="Lutzoni F."/>
            <person name="Magnuson J."/>
            <person name="Mondo S."/>
            <person name="Nolan M."/>
            <person name="Ohm R."/>
            <person name="Pangilinan J."/>
            <person name="Park H.-J."/>
            <person name="Ramirez L."/>
            <person name="Alfaro M."/>
            <person name="Sun H."/>
            <person name="Tritt A."/>
            <person name="Yoshinaga Y."/>
            <person name="Zwiers L.-H."/>
            <person name="Turgeon B."/>
            <person name="Goodwin S."/>
            <person name="Spatafora J."/>
            <person name="Crous P."/>
            <person name="Grigoriev I."/>
        </authorList>
    </citation>
    <scope>NUCLEOTIDE SEQUENCE</scope>
    <source>
        <strain evidence="2">CBS 110217</strain>
    </source>
</reference>
<feature type="compositionally biased region" description="Polar residues" evidence="1">
    <location>
        <begin position="126"/>
        <end position="154"/>
    </location>
</feature>
<dbReference type="EMBL" id="ML978258">
    <property type="protein sequence ID" value="KAF2025730.1"/>
    <property type="molecule type" value="Genomic_DNA"/>
</dbReference>
<accession>A0A9P4H247</accession>
<sequence>MQVKTLFLTAATVAVDFIVITDYPSAIATLNAQQQASYLSSILPGIRSELLQPATDTSYVAQATSVVPQLRDFVATAAVSVPPVVTATDDFQIYTTVPSWYSQLPSGVRALYDQVGQRVESFLDENQPTLVPNGTISASATPTSSLNSSATSNVTIPATTPSGSSPPESTGKAARM</sequence>
<dbReference type="OrthoDB" id="5419608at2759"/>
<feature type="compositionally biased region" description="Low complexity" evidence="1">
    <location>
        <begin position="155"/>
        <end position="170"/>
    </location>
</feature>
<evidence type="ECO:0000313" key="3">
    <source>
        <dbReference type="Proteomes" id="UP000799777"/>
    </source>
</evidence>
<proteinExistence type="predicted"/>
<evidence type="ECO:0000313" key="2">
    <source>
        <dbReference type="EMBL" id="KAF2025730.1"/>
    </source>
</evidence>
<feature type="region of interest" description="Disordered" evidence="1">
    <location>
        <begin position="126"/>
        <end position="176"/>
    </location>
</feature>
<dbReference type="AlphaFoldDB" id="A0A9P4H247"/>
<organism evidence="2 3">
    <name type="scientific">Setomelanomma holmii</name>
    <dbReference type="NCBI Taxonomy" id="210430"/>
    <lineage>
        <taxon>Eukaryota</taxon>
        <taxon>Fungi</taxon>
        <taxon>Dikarya</taxon>
        <taxon>Ascomycota</taxon>
        <taxon>Pezizomycotina</taxon>
        <taxon>Dothideomycetes</taxon>
        <taxon>Pleosporomycetidae</taxon>
        <taxon>Pleosporales</taxon>
        <taxon>Pleosporineae</taxon>
        <taxon>Phaeosphaeriaceae</taxon>
        <taxon>Setomelanomma</taxon>
    </lineage>
</organism>
<comment type="caution">
    <text evidence="2">The sequence shown here is derived from an EMBL/GenBank/DDBJ whole genome shotgun (WGS) entry which is preliminary data.</text>
</comment>
<protein>
    <submittedName>
        <fullName evidence="2">Uncharacterized protein</fullName>
    </submittedName>
</protein>
<dbReference type="Proteomes" id="UP000799777">
    <property type="component" value="Unassembled WGS sequence"/>
</dbReference>
<evidence type="ECO:0000256" key="1">
    <source>
        <dbReference type="SAM" id="MobiDB-lite"/>
    </source>
</evidence>
<keyword evidence="3" id="KW-1185">Reference proteome</keyword>
<gene>
    <name evidence="2" type="ORF">EK21DRAFT_116510</name>
</gene>